<dbReference type="Pfam" id="PF07714">
    <property type="entry name" value="PK_Tyr_Ser-Thr"/>
    <property type="match status" value="1"/>
</dbReference>
<dbReference type="OMA" id="KPHRYNV"/>
<dbReference type="Proteomes" id="UP000494163">
    <property type="component" value="Chromosome 2L"/>
</dbReference>
<dbReference type="GO" id="GO:0002009">
    <property type="term" value="P:morphogenesis of an epithelium"/>
    <property type="evidence" value="ECO:0007669"/>
    <property type="project" value="UniProtKB-ARBA"/>
</dbReference>
<feature type="compositionally biased region" description="Low complexity" evidence="3">
    <location>
        <begin position="70"/>
        <end position="93"/>
    </location>
</feature>
<evidence type="ECO:0000313" key="6">
    <source>
        <dbReference type="Proteomes" id="UP000494163"/>
    </source>
</evidence>
<dbReference type="PROSITE" id="PS50011">
    <property type="entry name" value="PROTEIN_KINASE_DOM"/>
    <property type="match status" value="1"/>
</dbReference>
<dbReference type="GO" id="GO:0004672">
    <property type="term" value="F:protein kinase activity"/>
    <property type="evidence" value="ECO:0007669"/>
    <property type="project" value="InterPro"/>
</dbReference>
<evidence type="ECO:0000259" key="4">
    <source>
        <dbReference type="PROSITE" id="PS50011"/>
    </source>
</evidence>
<reference evidence="5 6" key="1">
    <citation type="submission" date="2015-08" db="EMBL/GenBank/DDBJ databases">
        <title>Ancestral chromatin configuration constrains chromatin evolution on differentiating sex chromosomes in Drosophila.</title>
        <authorList>
            <person name="Zhou Q."/>
            <person name="Bachtrog D."/>
        </authorList>
    </citation>
    <scope>NUCLEOTIDE SEQUENCE [LARGE SCALE GENOMIC DNA]</scope>
    <source>
        <tissue evidence="5">Whole larvae</tissue>
    </source>
</reference>
<organism evidence="5 6">
    <name type="scientific">Drosophila busckii</name>
    <name type="common">Fruit fly</name>
    <dbReference type="NCBI Taxonomy" id="30019"/>
    <lineage>
        <taxon>Eukaryota</taxon>
        <taxon>Metazoa</taxon>
        <taxon>Ecdysozoa</taxon>
        <taxon>Arthropoda</taxon>
        <taxon>Hexapoda</taxon>
        <taxon>Insecta</taxon>
        <taxon>Pterygota</taxon>
        <taxon>Neoptera</taxon>
        <taxon>Endopterygota</taxon>
        <taxon>Diptera</taxon>
        <taxon>Brachycera</taxon>
        <taxon>Muscomorpha</taxon>
        <taxon>Ephydroidea</taxon>
        <taxon>Drosophilidae</taxon>
        <taxon>Drosophila</taxon>
    </lineage>
</organism>
<dbReference type="Gene3D" id="3.30.200.20">
    <property type="entry name" value="Phosphorylase Kinase, domain 1"/>
    <property type="match status" value="1"/>
</dbReference>
<feature type="region of interest" description="Disordered" evidence="3">
    <location>
        <begin position="70"/>
        <end position="96"/>
    </location>
</feature>
<evidence type="ECO:0000313" key="5">
    <source>
        <dbReference type="EMBL" id="ALC38379.1"/>
    </source>
</evidence>
<dbReference type="PANTHER" id="PTHR24418">
    <property type="entry name" value="TYROSINE-PROTEIN KINASE"/>
    <property type="match status" value="1"/>
</dbReference>
<accession>A0A0M3QT72</accession>
<protein>
    <submittedName>
        <fullName evidence="5">Ddr</fullName>
    </submittedName>
</protein>
<dbReference type="InterPro" id="IPR000719">
    <property type="entry name" value="Prot_kinase_dom"/>
</dbReference>
<dbReference type="GO" id="GO:0005524">
    <property type="term" value="F:ATP binding"/>
    <property type="evidence" value="ECO:0007669"/>
    <property type="project" value="UniProtKB-KW"/>
</dbReference>
<feature type="domain" description="Protein kinase" evidence="4">
    <location>
        <begin position="126"/>
        <end position="232"/>
    </location>
</feature>
<dbReference type="InterPro" id="IPR001245">
    <property type="entry name" value="Ser-Thr/Tyr_kinase_cat_dom"/>
</dbReference>
<dbReference type="InterPro" id="IPR011009">
    <property type="entry name" value="Kinase-like_dom_sf"/>
</dbReference>
<gene>
    <name evidence="5" type="ORF">Dbus_chr2Lg464</name>
</gene>
<sequence length="232" mass="24136">MQQLLPPPPNAAGTATGRSSLNAASIVAAAAGASVTGTQTGVPPVPPPPEKYYAATPICSKTVAVGPAGSQSSGSLSLSSSNTAATTPTPTGGKPHHYNLDMSANFADINEEQANCQVQEFPRQSLVIVEKLGTGVFGELHLCETNVLNATLVAVATLRPGAGDHLRKEFRAKAKQLARLNDPNVARLVGACLRDEPICIVQDYSNCLGDLNQFLQEHVAETSGLLANKSLR</sequence>
<keyword evidence="6" id="KW-1185">Reference proteome</keyword>
<dbReference type="InterPro" id="IPR050198">
    <property type="entry name" value="Non-receptor_tyrosine_kinases"/>
</dbReference>
<evidence type="ECO:0000256" key="1">
    <source>
        <dbReference type="ARBA" id="ARBA00022741"/>
    </source>
</evidence>
<dbReference type="STRING" id="30019.A0A0M3QT72"/>
<dbReference type="SMR" id="A0A0M3QT72"/>
<keyword evidence="1" id="KW-0547">Nucleotide-binding</keyword>
<evidence type="ECO:0000256" key="2">
    <source>
        <dbReference type="ARBA" id="ARBA00022840"/>
    </source>
</evidence>
<dbReference type="SUPFAM" id="SSF56112">
    <property type="entry name" value="Protein kinase-like (PK-like)"/>
    <property type="match status" value="1"/>
</dbReference>
<dbReference type="FunFam" id="3.30.200.20:FF:000700">
    <property type="entry name" value="Discoidin domain receptor, isoform F"/>
    <property type="match status" value="1"/>
</dbReference>
<dbReference type="EMBL" id="CP012523">
    <property type="protein sequence ID" value="ALC38379.1"/>
    <property type="molecule type" value="Genomic_DNA"/>
</dbReference>
<proteinExistence type="predicted"/>
<name>A0A0M3QT72_DROBS</name>
<dbReference type="OrthoDB" id="6071166at2759"/>
<keyword evidence="2" id="KW-0067">ATP-binding</keyword>
<dbReference type="AlphaFoldDB" id="A0A0M3QT72"/>
<evidence type="ECO:0000256" key="3">
    <source>
        <dbReference type="SAM" id="MobiDB-lite"/>
    </source>
</evidence>